<dbReference type="GO" id="GO:0016020">
    <property type="term" value="C:membrane"/>
    <property type="evidence" value="ECO:0007669"/>
    <property type="project" value="UniProtKB-SubCell"/>
</dbReference>
<keyword evidence="8" id="KW-0297">G-protein coupled receptor</keyword>
<dbReference type="GO" id="GO:0009881">
    <property type="term" value="F:photoreceptor activity"/>
    <property type="evidence" value="ECO:0007669"/>
    <property type="project" value="UniProtKB-KW"/>
</dbReference>
<dbReference type="InterPro" id="IPR000276">
    <property type="entry name" value="GPCR_Rhodpsn"/>
</dbReference>
<feature type="transmembrane region" description="Helical" evidence="13">
    <location>
        <begin position="133"/>
        <end position="153"/>
    </location>
</feature>
<accession>A0A4Z2FH27</accession>
<evidence type="ECO:0000256" key="4">
    <source>
        <dbReference type="ARBA" id="ARBA00022692"/>
    </source>
</evidence>
<dbReference type="Gene3D" id="1.20.1070.10">
    <property type="entry name" value="Rhodopsin 7-helix transmembrane proteins"/>
    <property type="match status" value="2"/>
</dbReference>
<evidence type="ECO:0000256" key="5">
    <source>
        <dbReference type="ARBA" id="ARBA00022925"/>
    </source>
</evidence>
<dbReference type="SUPFAM" id="SSF81321">
    <property type="entry name" value="Family A G protein-coupled receptor-like"/>
    <property type="match status" value="1"/>
</dbReference>
<dbReference type="Proteomes" id="UP000314294">
    <property type="component" value="Unassembled WGS sequence"/>
</dbReference>
<keyword evidence="9 13" id="KW-0472">Membrane</keyword>
<proteinExistence type="predicted"/>
<dbReference type="Pfam" id="PF00001">
    <property type="entry name" value="7tm_1"/>
    <property type="match status" value="1"/>
</dbReference>
<organism evidence="15 16">
    <name type="scientific">Liparis tanakae</name>
    <name type="common">Tanaka's snailfish</name>
    <dbReference type="NCBI Taxonomy" id="230148"/>
    <lineage>
        <taxon>Eukaryota</taxon>
        <taxon>Metazoa</taxon>
        <taxon>Chordata</taxon>
        <taxon>Craniata</taxon>
        <taxon>Vertebrata</taxon>
        <taxon>Euteleostomi</taxon>
        <taxon>Actinopterygii</taxon>
        <taxon>Neopterygii</taxon>
        <taxon>Teleostei</taxon>
        <taxon>Neoteleostei</taxon>
        <taxon>Acanthomorphata</taxon>
        <taxon>Eupercaria</taxon>
        <taxon>Perciformes</taxon>
        <taxon>Cottioidei</taxon>
        <taxon>Cottales</taxon>
        <taxon>Liparidae</taxon>
        <taxon>Liparis</taxon>
    </lineage>
</organism>
<feature type="compositionally biased region" description="Basic and acidic residues" evidence="12">
    <location>
        <begin position="317"/>
        <end position="333"/>
    </location>
</feature>
<dbReference type="InterPro" id="IPR017452">
    <property type="entry name" value="GPCR_Rhodpsn_7TM"/>
</dbReference>
<dbReference type="PANTHER" id="PTHR24240">
    <property type="entry name" value="OPSIN"/>
    <property type="match status" value="1"/>
</dbReference>
<keyword evidence="3" id="KW-0716">Sensory transduction</keyword>
<evidence type="ECO:0000256" key="1">
    <source>
        <dbReference type="ARBA" id="ARBA00004141"/>
    </source>
</evidence>
<keyword evidence="4 13" id="KW-0812">Transmembrane</keyword>
<evidence type="ECO:0000313" key="15">
    <source>
        <dbReference type="EMBL" id="TNN40527.1"/>
    </source>
</evidence>
<evidence type="ECO:0000256" key="8">
    <source>
        <dbReference type="ARBA" id="ARBA00023040"/>
    </source>
</evidence>
<feature type="transmembrane region" description="Helical" evidence="13">
    <location>
        <begin position="173"/>
        <end position="194"/>
    </location>
</feature>
<evidence type="ECO:0000259" key="14">
    <source>
        <dbReference type="PROSITE" id="PS50262"/>
    </source>
</evidence>
<keyword evidence="2" id="KW-0600">Photoreceptor protein</keyword>
<evidence type="ECO:0000256" key="13">
    <source>
        <dbReference type="SAM" id="Phobius"/>
    </source>
</evidence>
<comment type="subcellular location">
    <subcellularLocation>
        <location evidence="1">Membrane</location>
        <topology evidence="1">Multi-pass membrane protein</topology>
    </subcellularLocation>
</comment>
<evidence type="ECO:0000256" key="7">
    <source>
        <dbReference type="ARBA" id="ARBA00022991"/>
    </source>
</evidence>
<reference evidence="15 16" key="1">
    <citation type="submission" date="2019-03" db="EMBL/GenBank/DDBJ databases">
        <title>First draft genome of Liparis tanakae, snailfish: a comprehensive survey of snailfish specific genes.</title>
        <authorList>
            <person name="Kim W."/>
            <person name="Song I."/>
            <person name="Jeong J.-H."/>
            <person name="Kim D."/>
            <person name="Kim S."/>
            <person name="Ryu S."/>
            <person name="Song J.Y."/>
            <person name="Lee S.K."/>
        </authorList>
    </citation>
    <scope>NUCLEOTIDE SEQUENCE [LARGE SCALE GENOMIC DNA]</scope>
    <source>
        <tissue evidence="15">Muscle</tissue>
    </source>
</reference>
<keyword evidence="10" id="KW-0675">Receptor</keyword>
<comment type="caution">
    <text evidence="15">The sequence shown here is derived from an EMBL/GenBank/DDBJ whole genome shotgun (WGS) entry which is preliminary data.</text>
</comment>
<protein>
    <submittedName>
        <fullName evidence="15">Opsin-5</fullName>
    </submittedName>
</protein>
<dbReference type="GO" id="GO:0007602">
    <property type="term" value="P:phototransduction"/>
    <property type="evidence" value="ECO:0007669"/>
    <property type="project" value="UniProtKB-KW"/>
</dbReference>
<dbReference type="GO" id="GO:0004930">
    <property type="term" value="F:G protein-coupled receptor activity"/>
    <property type="evidence" value="ECO:0007669"/>
    <property type="project" value="UniProtKB-KW"/>
</dbReference>
<dbReference type="AlphaFoldDB" id="A0A4Z2FH27"/>
<evidence type="ECO:0000256" key="12">
    <source>
        <dbReference type="SAM" id="MobiDB-lite"/>
    </source>
</evidence>
<gene>
    <name evidence="15" type="primary">OPN5_4</name>
    <name evidence="15" type="ORF">EYF80_049299</name>
</gene>
<evidence type="ECO:0000256" key="9">
    <source>
        <dbReference type="ARBA" id="ARBA00023136"/>
    </source>
</evidence>
<feature type="domain" description="G-protein coupled receptors family 1 profile" evidence="14">
    <location>
        <begin position="24"/>
        <end position="115"/>
    </location>
</feature>
<sequence>MDVYSSTLSSAADIGAGCFLLFVGNLLVLVMAAKRASRMKPPELLSVNLAVTDLGAAVTMYPLAVASALRHRWLGGDATCVYYAVAGFFFGIASIMSLTALAVVRFIVSLNLQSPSRGNAEKRTLPVTQCHNAIVQGIAVLISLGFVVCWSPYAVVSMWSVFHDSASIPPGVSLLPCLFAKSSTVYNPLIYYIFSQSFRKEVKQLWLSLASALCHVSNAANVTNAANATSIYMVSTNAKSNRLVMSPMPETPESHGLPEGFQALLDAVDHLHGGLRDPGAGAEDGAHAALEQELDKRPPHPSPPPTSSETRPQVTHLRRDDASADDQDVRPVERPQFLEQLGHERLVARGERADADAVHIGVHRLLRHLQRRLATAEDTRDQLHGKYVDSSSLERPAVD</sequence>
<feature type="region of interest" description="Disordered" evidence="12">
    <location>
        <begin position="294"/>
        <end position="337"/>
    </location>
</feature>
<dbReference type="PROSITE" id="PS50262">
    <property type="entry name" value="G_PROTEIN_RECEP_F1_2"/>
    <property type="match status" value="2"/>
</dbReference>
<evidence type="ECO:0000256" key="11">
    <source>
        <dbReference type="ARBA" id="ARBA00023224"/>
    </source>
</evidence>
<name>A0A4Z2FH27_9TELE</name>
<dbReference type="InterPro" id="IPR027430">
    <property type="entry name" value="Retinal_BS"/>
</dbReference>
<dbReference type="OrthoDB" id="7217071at2759"/>
<keyword evidence="16" id="KW-1185">Reference proteome</keyword>
<evidence type="ECO:0000256" key="6">
    <source>
        <dbReference type="ARBA" id="ARBA00022989"/>
    </source>
</evidence>
<evidence type="ECO:0000313" key="16">
    <source>
        <dbReference type="Proteomes" id="UP000314294"/>
    </source>
</evidence>
<evidence type="ECO:0000256" key="3">
    <source>
        <dbReference type="ARBA" id="ARBA00022606"/>
    </source>
</evidence>
<dbReference type="EMBL" id="SRLO01001181">
    <property type="protein sequence ID" value="TNN40527.1"/>
    <property type="molecule type" value="Genomic_DNA"/>
</dbReference>
<keyword evidence="5" id="KW-0681">Retinal protein</keyword>
<dbReference type="InterPro" id="IPR050125">
    <property type="entry name" value="GPCR_opsins"/>
</dbReference>
<dbReference type="PRINTS" id="PR00237">
    <property type="entry name" value="GPCRRHODOPSN"/>
</dbReference>
<evidence type="ECO:0000256" key="2">
    <source>
        <dbReference type="ARBA" id="ARBA00022543"/>
    </source>
</evidence>
<feature type="transmembrane region" description="Helical" evidence="13">
    <location>
        <begin position="45"/>
        <end position="69"/>
    </location>
</feature>
<evidence type="ECO:0000256" key="10">
    <source>
        <dbReference type="ARBA" id="ARBA00023170"/>
    </source>
</evidence>
<feature type="transmembrane region" description="Helical" evidence="13">
    <location>
        <begin position="14"/>
        <end position="33"/>
    </location>
</feature>
<keyword evidence="6 13" id="KW-1133">Transmembrane helix</keyword>
<keyword evidence="7" id="KW-0157">Chromophore</keyword>
<dbReference type="PROSITE" id="PS00238">
    <property type="entry name" value="OPSIN"/>
    <property type="match status" value="1"/>
</dbReference>
<feature type="domain" description="G-protein coupled receptors family 1 profile" evidence="14">
    <location>
        <begin position="138"/>
        <end position="191"/>
    </location>
</feature>
<feature type="transmembrane region" description="Helical" evidence="13">
    <location>
        <begin position="81"/>
        <end position="112"/>
    </location>
</feature>
<keyword evidence="11" id="KW-0807">Transducer</keyword>